<protein>
    <submittedName>
        <fullName evidence="1">Uncharacterized protein</fullName>
    </submittedName>
</protein>
<evidence type="ECO:0000313" key="2">
    <source>
        <dbReference type="Proteomes" id="UP000315226"/>
    </source>
</evidence>
<proteinExistence type="predicted"/>
<comment type="caution">
    <text evidence="1">The sequence shown here is derived from an EMBL/GenBank/DDBJ whole genome shotgun (WGS) entry which is preliminary data.</text>
</comment>
<dbReference type="Proteomes" id="UP000315226">
    <property type="component" value="Unassembled WGS sequence"/>
</dbReference>
<accession>A0A4Y3RCG9</accession>
<name>A0A4Y3RCG9_9ACTN</name>
<organism evidence="1 2">
    <name type="scientific">Streptomyces gardneri</name>
    <dbReference type="NCBI Taxonomy" id="66892"/>
    <lineage>
        <taxon>Bacteria</taxon>
        <taxon>Bacillati</taxon>
        <taxon>Actinomycetota</taxon>
        <taxon>Actinomycetes</taxon>
        <taxon>Kitasatosporales</taxon>
        <taxon>Streptomycetaceae</taxon>
        <taxon>Streptomyces</taxon>
    </lineage>
</organism>
<reference evidence="1 2" key="1">
    <citation type="submission" date="2019-06" db="EMBL/GenBank/DDBJ databases">
        <title>Whole genome shotgun sequence of Streptomyces gardneri NBRC 12865.</title>
        <authorList>
            <person name="Hosoyama A."/>
            <person name="Uohara A."/>
            <person name="Ohji S."/>
            <person name="Ichikawa N."/>
        </authorList>
    </citation>
    <scope>NUCLEOTIDE SEQUENCE [LARGE SCALE GENOMIC DNA]</scope>
    <source>
        <strain evidence="1 2">NBRC 12865</strain>
    </source>
</reference>
<gene>
    <name evidence="1" type="ORF">SGA01_00020</name>
</gene>
<keyword evidence="2" id="KW-1185">Reference proteome</keyword>
<sequence>MGHKPLAVPDTEVLFLGQSGKAGRGNTEGIGAAAENLVPVRFRVPGEPHYGRCGRDGFSGIPT</sequence>
<dbReference type="EMBL" id="BJMN01000001">
    <property type="protein sequence ID" value="GEB54397.1"/>
    <property type="molecule type" value="Genomic_DNA"/>
</dbReference>
<evidence type="ECO:0000313" key="1">
    <source>
        <dbReference type="EMBL" id="GEB54397.1"/>
    </source>
</evidence>
<dbReference type="AlphaFoldDB" id="A0A4Y3RCG9"/>